<evidence type="ECO:0000256" key="1">
    <source>
        <dbReference type="ARBA" id="ARBA00007162"/>
    </source>
</evidence>
<evidence type="ECO:0008006" key="5">
    <source>
        <dbReference type="Google" id="ProtNLM"/>
    </source>
</evidence>
<dbReference type="SUPFAM" id="SSF53850">
    <property type="entry name" value="Periplasmic binding protein-like II"/>
    <property type="match status" value="1"/>
</dbReference>
<dbReference type="PANTHER" id="PTHR35841:SF1">
    <property type="entry name" value="PHOSPHONATES-BINDING PERIPLASMIC PROTEIN"/>
    <property type="match status" value="1"/>
</dbReference>
<evidence type="ECO:0000313" key="4">
    <source>
        <dbReference type="Proteomes" id="UP000236642"/>
    </source>
</evidence>
<dbReference type="PROSITE" id="PS51257">
    <property type="entry name" value="PROKAR_LIPOPROTEIN"/>
    <property type="match status" value="1"/>
</dbReference>
<dbReference type="Pfam" id="PF12974">
    <property type="entry name" value="Phosphonate-bd"/>
    <property type="match status" value="1"/>
</dbReference>
<dbReference type="Proteomes" id="UP000236642">
    <property type="component" value="Unassembled WGS sequence"/>
</dbReference>
<dbReference type="Gene3D" id="3.40.190.10">
    <property type="entry name" value="Periplasmic binding protein-like II"/>
    <property type="match status" value="2"/>
</dbReference>
<name>A0A2H5Y7F7_9CHLR</name>
<dbReference type="InterPro" id="IPR005770">
    <property type="entry name" value="PhnD"/>
</dbReference>
<dbReference type="PANTHER" id="PTHR35841">
    <property type="entry name" value="PHOSPHONATES-BINDING PERIPLASMIC PROTEIN"/>
    <property type="match status" value="1"/>
</dbReference>
<dbReference type="AlphaFoldDB" id="A0A2H5Y7F7"/>
<organism evidence="3 4">
    <name type="scientific">Candidatus Thermoflexus japonica</name>
    <dbReference type="NCBI Taxonomy" id="2035417"/>
    <lineage>
        <taxon>Bacteria</taxon>
        <taxon>Bacillati</taxon>
        <taxon>Chloroflexota</taxon>
        <taxon>Thermoflexia</taxon>
        <taxon>Thermoflexales</taxon>
        <taxon>Thermoflexaceae</taxon>
        <taxon>Thermoflexus</taxon>
    </lineage>
</organism>
<comment type="similarity">
    <text evidence="1">Belongs to the phosphate/phosphite/phosphonate binding protein family.</text>
</comment>
<dbReference type="NCBIfam" id="TIGR01098">
    <property type="entry name" value="3A0109s03R"/>
    <property type="match status" value="1"/>
</dbReference>
<evidence type="ECO:0000313" key="3">
    <source>
        <dbReference type="EMBL" id="GBD09357.1"/>
    </source>
</evidence>
<proteinExistence type="inferred from homology"/>
<dbReference type="CDD" id="cd13571">
    <property type="entry name" value="PBP2_PnhD_1"/>
    <property type="match status" value="1"/>
</dbReference>
<protein>
    <recommendedName>
        <fullName evidence="5">Phosphate/phosphite/phosphonate ABC transporter substrate-binding protein</fullName>
    </recommendedName>
</protein>
<comment type="caution">
    <text evidence="3">The sequence shown here is derived from an EMBL/GenBank/DDBJ whole genome shotgun (WGS) entry which is preliminary data.</text>
</comment>
<reference evidence="4" key="1">
    <citation type="submission" date="2017-09" db="EMBL/GenBank/DDBJ databases">
        <title>Metaegenomics of thermophilic ammonia-oxidizing enrichment culture.</title>
        <authorList>
            <person name="Kato S."/>
            <person name="Suzuki K."/>
        </authorList>
    </citation>
    <scope>NUCLEOTIDE SEQUENCE [LARGE SCALE GENOMIC DNA]</scope>
</reference>
<dbReference type="EMBL" id="BEHY01000037">
    <property type="protein sequence ID" value="GBD09357.1"/>
    <property type="molecule type" value="Genomic_DNA"/>
</dbReference>
<sequence length="308" mass="34513">MRRWILSPGWLIGALWLLGACAPQDYPYVRLRAEGEGAVVALERAPGRLPLRVAVAPVISPRATFETYSPLLDYLAHRLDRPVELLQRPTYAEINDLIRTGQADLGFVCGGAFVEGEREGYMELLVVPQINGTTTYHSLIIVPADSPFYRLEDLRGRRFAFTDPLSNSGRLYVQYRLAQIGETPESFFQNAFFTYSHDNSIRAVAQGLADGASIDSLVYEALSHSEPDLIAGVRVIERSPPFGIPPVVVHPELNPELKEALREAFLKMHEDPQGRGALTMLRVERFVLPDPEAYEDIRRMAAKIRGWP</sequence>
<accession>A0A2H5Y7F7</accession>
<gene>
    <name evidence="3" type="ORF">HRbin22_01607</name>
</gene>
<evidence type="ECO:0000256" key="2">
    <source>
        <dbReference type="ARBA" id="ARBA00022729"/>
    </source>
</evidence>
<dbReference type="GO" id="GO:0043190">
    <property type="term" value="C:ATP-binding cassette (ABC) transporter complex"/>
    <property type="evidence" value="ECO:0007669"/>
    <property type="project" value="InterPro"/>
</dbReference>
<dbReference type="GO" id="GO:0055085">
    <property type="term" value="P:transmembrane transport"/>
    <property type="evidence" value="ECO:0007669"/>
    <property type="project" value="InterPro"/>
</dbReference>
<keyword evidence="2" id="KW-0732">Signal</keyword>